<dbReference type="Pfam" id="PF00005">
    <property type="entry name" value="ABC_tran"/>
    <property type="match status" value="1"/>
</dbReference>
<dbReference type="GO" id="GO:0016887">
    <property type="term" value="F:ATP hydrolysis activity"/>
    <property type="evidence" value="ECO:0007669"/>
    <property type="project" value="InterPro"/>
</dbReference>
<protein>
    <submittedName>
        <fullName evidence="12">ABC transporter ATP-binding protein</fullName>
    </submittedName>
</protein>
<dbReference type="GO" id="GO:0015408">
    <property type="term" value="F:ABC-type ferric iron transporter activity"/>
    <property type="evidence" value="ECO:0007669"/>
    <property type="project" value="InterPro"/>
</dbReference>
<keyword evidence="10" id="KW-0472">Membrane</keyword>
<dbReference type="GO" id="GO:0015697">
    <property type="term" value="P:quaternary ammonium group transport"/>
    <property type="evidence" value="ECO:0007669"/>
    <property type="project" value="UniProtKB-ARBA"/>
</dbReference>
<dbReference type="PANTHER" id="PTHR42781:SF5">
    <property type="entry name" value="PUTRESCINE TRANSPORT ATP-BINDING PROTEIN POTG"/>
    <property type="match status" value="1"/>
</dbReference>
<dbReference type="InterPro" id="IPR013611">
    <property type="entry name" value="Transp-assoc_OB_typ2"/>
</dbReference>
<accession>A0A398CFL7</accession>
<evidence type="ECO:0000256" key="10">
    <source>
        <dbReference type="ARBA" id="ARBA00023136"/>
    </source>
</evidence>
<reference evidence="12 13" key="1">
    <citation type="submission" date="2018-09" db="EMBL/GenBank/DDBJ databases">
        <title>Draft genome of Simplicispira sp. NY-02.</title>
        <authorList>
            <person name="Im W.T."/>
        </authorList>
    </citation>
    <scope>NUCLEOTIDE SEQUENCE [LARGE SCALE GENOMIC DNA]</scope>
    <source>
        <strain evidence="12 13">NY-02</strain>
    </source>
</reference>
<sequence length="358" mass="38640">MFLQLSNLGVRYPDQNTPAVDGVSLGLPAGSIGVLIGPSGCGKTTLLRAVAGLAPVEHGEVRLAGECVSCPGHGVPPEARHIGMVFQDYALFPHLDVGRNIAFGLHGMERHAQTHRIGEVLDLVGLPGRQGSYPHELSGGQQQRVALARALAPQPKLMLLDEPFSNLDVGLRERLAHEMRDILKAADATALFVTHDQLEAFAIGDLIGVMQAGKLEQWDDAYSLYHRPATRFVANFIGHGVFVPASLEQRQTGVAVHTALGSLQNLTDCPLPSHYADGKCDVLLRADDIVHDDASPVKARVLRKAFRGAEFLYTLQMQGGLQLQAHVPSHHDHAIGEWIGVRVQADHVVTFAREAVNA</sequence>
<name>A0A398CFL7_9BURK</name>
<evidence type="ECO:0000256" key="6">
    <source>
        <dbReference type="ARBA" id="ARBA00022840"/>
    </source>
</evidence>
<dbReference type="InterPro" id="IPR050093">
    <property type="entry name" value="ABC_SmlMolc_Importer"/>
</dbReference>
<dbReference type="InterPro" id="IPR017871">
    <property type="entry name" value="ABC_transporter-like_CS"/>
</dbReference>
<dbReference type="InterPro" id="IPR015853">
    <property type="entry name" value="ABC_transpr_FbpC"/>
</dbReference>
<dbReference type="InterPro" id="IPR003593">
    <property type="entry name" value="AAA+_ATPase"/>
</dbReference>
<dbReference type="PROSITE" id="PS50893">
    <property type="entry name" value="ABC_TRANSPORTER_2"/>
    <property type="match status" value="1"/>
</dbReference>
<dbReference type="FunFam" id="3.40.50.300:FF:000425">
    <property type="entry name" value="Probable ABC transporter, ATP-binding subunit"/>
    <property type="match status" value="1"/>
</dbReference>
<evidence type="ECO:0000256" key="2">
    <source>
        <dbReference type="ARBA" id="ARBA00022475"/>
    </source>
</evidence>
<gene>
    <name evidence="12" type="ORF">D3F03_09550</name>
</gene>
<evidence type="ECO:0000256" key="9">
    <source>
        <dbReference type="ARBA" id="ARBA00023065"/>
    </source>
</evidence>
<evidence type="ECO:0000256" key="4">
    <source>
        <dbReference type="ARBA" id="ARBA00022519"/>
    </source>
</evidence>
<dbReference type="Pfam" id="PF08402">
    <property type="entry name" value="TOBE_2"/>
    <property type="match status" value="1"/>
</dbReference>
<dbReference type="InterPro" id="IPR003439">
    <property type="entry name" value="ABC_transporter-like_ATP-bd"/>
</dbReference>
<keyword evidence="5" id="KW-0547">Nucleotide-binding</keyword>
<dbReference type="AlphaFoldDB" id="A0A398CFL7"/>
<evidence type="ECO:0000256" key="7">
    <source>
        <dbReference type="ARBA" id="ARBA00022967"/>
    </source>
</evidence>
<comment type="caution">
    <text evidence="12">The sequence shown here is derived from an EMBL/GenBank/DDBJ whole genome shotgun (WGS) entry which is preliminary data.</text>
</comment>
<evidence type="ECO:0000256" key="3">
    <source>
        <dbReference type="ARBA" id="ARBA00022496"/>
    </source>
</evidence>
<dbReference type="OrthoDB" id="5298774at2"/>
<feature type="domain" description="ABC transporter" evidence="11">
    <location>
        <begin position="3"/>
        <end position="237"/>
    </location>
</feature>
<evidence type="ECO:0000313" key="12">
    <source>
        <dbReference type="EMBL" id="RID98466.1"/>
    </source>
</evidence>
<keyword evidence="4" id="KW-0997">Cell inner membrane</keyword>
<dbReference type="CDD" id="cd03259">
    <property type="entry name" value="ABC_Carb_Solutes_like"/>
    <property type="match status" value="1"/>
</dbReference>
<dbReference type="Gene3D" id="3.40.50.300">
    <property type="entry name" value="P-loop containing nucleotide triphosphate hydrolases"/>
    <property type="match status" value="1"/>
</dbReference>
<dbReference type="PROSITE" id="PS00211">
    <property type="entry name" value="ABC_TRANSPORTER_1"/>
    <property type="match status" value="1"/>
</dbReference>
<dbReference type="InterPro" id="IPR008995">
    <property type="entry name" value="Mo/tungstate-bd_C_term_dom"/>
</dbReference>
<keyword evidence="1" id="KW-0813">Transport</keyword>
<keyword evidence="13" id="KW-1185">Reference proteome</keyword>
<keyword evidence="3" id="KW-0410">Iron transport</keyword>
<dbReference type="Proteomes" id="UP000266302">
    <property type="component" value="Unassembled WGS sequence"/>
</dbReference>
<dbReference type="SUPFAM" id="SSF50331">
    <property type="entry name" value="MOP-like"/>
    <property type="match status" value="1"/>
</dbReference>
<organism evidence="12 13">
    <name type="scientific">Simplicispira hankyongi</name>
    <dbReference type="NCBI Taxonomy" id="2315688"/>
    <lineage>
        <taxon>Bacteria</taxon>
        <taxon>Pseudomonadati</taxon>
        <taxon>Pseudomonadota</taxon>
        <taxon>Betaproteobacteria</taxon>
        <taxon>Burkholderiales</taxon>
        <taxon>Comamonadaceae</taxon>
        <taxon>Simplicispira</taxon>
    </lineage>
</organism>
<keyword evidence="2" id="KW-1003">Cell membrane</keyword>
<keyword evidence="9" id="KW-0406">Ion transport</keyword>
<evidence type="ECO:0000259" key="11">
    <source>
        <dbReference type="PROSITE" id="PS50893"/>
    </source>
</evidence>
<keyword evidence="8" id="KW-0408">Iron</keyword>
<evidence type="ECO:0000256" key="1">
    <source>
        <dbReference type="ARBA" id="ARBA00022448"/>
    </source>
</evidence>
<evidence type="ECO:0000313" key="13">
    <source>
        <dbReference type="Proteomes" id="UP000266302"/>
    </source>
</evidence>
<dbReference type="GO" id="GO:0005524">
    <property type="term" value="F:ATP binding"/>
    <property type="evidence" value="ECO:0007669"/>
    <property type="project" value="UniProtKB-KW"/>
</dbReference>
<dbReference type="PANTHER" id="PTHR42781">
    <property type="entry name" value="SPERMIDINE/PUTRESCINE IMPORT ATP-BINDING PROTEIN POTA"/>
    <property type="match status" value="1"/>
</dbReference>
<dbReference type="RefSeq" id="WP_119109131.1">
    <property type="nucleotide sequence ID" value="NZ_QXJC01000003.1"/>
</dbReference>
<dbReference type="SMART" id="SM00382">
    <property type="entry name" value="AAA"/>
    <property type="match status" value="1"/>
</dbReference>
<dbReference type="Gene3D" id="2.40.50.100">
    <property type="match status" value="1"/>
</dbReference>
<dbReference type="EMBL" id="QXJC01000003">
    <property type="protein sequence ID" value="RID98466.1"/>
    <property type="molecule type" value="Genomic_DNA"/>
</dbReference>
<dbReference type="InterPro" id="IPR027417">
    <property type="entry name" value="P-loop_NTPase"/>
</dbReference>
<dbReference type="GO" id="GO:0043190">
    <property type="term" value="C:ATP-binding cassette (ABC) transporter complex"/>
    <property type="evidence" value="ECO:0007669"/>
    <property type="project" value="InterPro"/>
</dbReference>
<evidence type="ECO:0000256" key="8">
    <source>
        <dbReference type="ARBA" id="ARBA00023004"/>
    </source>
</evidence>
<keyword evidence="7" id="KW-1278">Translocase</keyword>
<dbReference type="SUPFAM" id="SSF52540">
    <property type="entry name" value="P-loop containing nucleoside triphosphate hydrolases"/>
    <property type="match status" value="1"/>
</dbReference>
<keyword evidence="6 12" id="KW-0067">ATP-binding</keyword>
<proteinExistence type="predicted"/>
<evidence type="ECO:0000256" key="5">
    <source>
        <dbReference type="ARBA" id="ARBA00022741"/>
    </source>
</evidence>